<proteinExistence type="inferred from homology"/>
<evidence type="ECO:0000259" key="2">
    <source>
        <dbReference type="Pfam" id="PF25917"/>
    </source>
</evidence>
<comment type="similarity">
    <text evidence="1">Belongs to the membrane fusion protein (MFP) (TC 8.A.1) family.</text>
</comment>
<sequence>MDLLLILTYTALCIAIFKIFRIPLNKWTVPTAVLGGVVLIGTLILLMNYNHPYSNLGGQYFVTTPVIPAVRGKVIEVPVEANRPLHKGDVLFKLDPTPFQAEVNLQQAALAEAQQYVLGLEAAYRAAQATTHKAQAERDRTYTQYQRYKKGHQKGAFTQSDVDNRRQFYLSAESSLEAAKAEERRAKLAFESEIAGENTNIAKIRAQLQKAQFNLDETVVHAPTDGYVTQLALRPGMMAVPMPLRPVMTFVNKDAENLFVAAFRQNSLLRLEKGFKADFIFKALPGKTFAGEVVEVLPAIGESQIQAQGTLYGTEALQRQGRPLVVLKITDDIGQYQLPQGTNVEVAIYSDSFEHVAVMRKVLIRMKSWQNYLYLDH</sequence>
<reference evidence="3 4" key="1">
    <citation type="submission" date="2018-06" db="EMBL/GenBank/DDBJ databases">
        <authorList>
            <consortium name="Pathogen Informatics"/>
            <person name="Doyle S."/>
        </authorList>
    </citation>
    <scope>NUCLEOTIDE SEQUENCE [LARGE SCALE GENOMIC DNA]</scope>
    <source>
        <strain evidence="3 4">NCTC11647</strain>
    </source>
</reference>
<dbReference type="Pfam" id="PF25917">
    <property type="entry name" value="BSH_RND"/>
    <property type="match status" value="1"/>
</dbReference>
<protein>
    <submittedName>
        <fullName evidence="3">Inner membrane protein yiaV</fullName>
    </submittedName>
</protein>
<dbReference type="AlphaFoldDB" id="A0A2T3QJJ1"/>
<dbReference type="Proteomes" id="UP000251647">
    <property type="component" value="Unassembled WGS sequence"/>
</dbReference>
<accession>A0A2T3QJJ1</accession>
<name>A0A2T3QJJ1_PHODM</name>
<dbReference type="OrthoDB" id="286173at2"/>
<evidence type="ECO:0000313" key="4">
    <source>
        <dbReference type="Proteomes" id="UP000251647"/>
    </source>
</evidence>
<evidence type="ECO:0000313" key="3">
    <source>
        <dbReference type="EMBL" id="SPY44264.1"/>
    </source>
</evidence>
<feature type="domain" description="Multidrug resistance protein MdtA-like barrel-sandwich hybrid" evidence="2">
    <location>
        <begin position="66"/>
        <end position="237"/>
    </location>
</feature>
<dbReference type="PANTHER" id="PTHR30386:SF18">
    <property type="entry name" value="INNER MEMBRANE PROTEIN YIAV-RELATED"/>
    <property type="match status" value="1"/>
</dbReference>
<gene>
    <name evidence="3" type="primary">yiaV_2</name>
    <name evidence="3" type="ORF">NCTC11647_03202</name>
</gene>
<dbReference type="InterPro" id="IPR058625">
    <property type="entry name" value="MdtA-like_BSH"/>
</dbReference>
<dbReference type="Gene3D" id="2.40.30.170">
    <property type="match status" value="1"/>
</dbReference>
<dbReference type="RefSeq" id="WP_005306265.1">
    <property type="nucleotide sequence ID" value="NZ_JACGLV010000005.1"/>
</dbReference>
<dbReference type="PANTHER" id="PTHR30386">
    <property type="entry name" value="MEMBRANE FUSION SUBUNIT OF EMRAB-TOLC MULTIDRUG EFFLUX PUMP"/>
    <property type="match status" value="1"/>
</dbReference>
<dbReference type="Gene3D" id="1.10.287.470">
    <property type="entry name" value="Helix hairpin bin"/>
    <property type="match status" value="2"/>
</dbReference>
<dbReference type="Gene3D" id="2.40.50.100">
    <property type="match status" value="1"/>
</dbReference>
<organism evidence="3 4">
    <name type="scientific">Photobacterium damselae</name>
    <dbReference type="NCBI Taxonomy" id="38293"/>
    <lineage>
        <taxon>Bacteria</taxon>
        <taxon>Pseudomonadati</taxon>
        <taxon>Pseudomonadota</taxon>
        <taxon>Gammaproteobacteria</taxon>
        <taxon>Vibrionales</taxon>
        <taxon>Vibrionaceae</taxon>
        <taxon>Photobacterium</taxon>
    </lineage>
</organism>
<evidence type="ECO:0000256" key="1">
    <source>
        <dbReference type="ARBA" id="ARBA00009477"/>
    </source>
</evidence>
<dbReference type="InterPro" id="IPR050739">
    <property type="entry name" value="MFP"/>
</dbReference>
<dbReference type="EMBL" id="UATL01000005">
    <property type="protein sequence ID" value="SPY44264.1"/>
    <property type="molecule type" value="Genomic_DNA"/>
</dbReference>
<dbReference type="SUPFAM" id="SSF111369">
    <property type="entry name" value="HlyD-like secretion proteins"/>
    <property type="match status" value="2"/>
</dbReference>